<feature type="region of interest" description="Disordered" evidence="1">
    <location>
        <begin position="408"/>
        <end position="455"/>
    </location>
</feature>
<sequence>GALQMEPRNRLAAREALRAPWFAGVALPRSVEDRAVSLAAAPAPAVPPPAPRTEEPQRWQPQLAPPQQPQHHHPVHTGVLQRGEDSYERQQPDEPRAPLRGLPPPRESPAQREQPEEPTRGGFHSEAPRPNARGGDELRQALHVDAPRPNTRGGEEPRQGLHAEPLRPGTRGGEEPPVRVRGDPRAADLHGADPARPNTRGAEDHRTRGDELRGTEPMFGSHGPQFSPPQPPHQMNRPAYLLPWEASGPEDGRHHTETSAASGWDADDKGADGRRSRRRPGTGELVSGDRPSPAAGSIAVEQRAAVAAARHNPSAGTGGSEEWPFAPSRVPAWLREQEPEDDAPALFAAPCGGAGPSHPGRRNPSRQQPGALANPPPAPAARRSPEVPMPVELGMSDLPGGLSGLPSIHGGISGISGISLSHQSSSLSHPNSLLSDSSRVRERGQMDSSRVREEDLARQLWSNSVGRWNCPPDWQHLGAPGPASGHGHGPAELAPVRDARGGLLHEAREQRQLEGRGSLAGALGRREPSNTYLGH</sequence>
<feature type="compositionally biased region" description="Low complexity" evidence="1">
    <location>
        <begin position="299"/>
        <end position="310"/>
    </location>
</feature>
<accession>A0ABN9RIR2</accession>
<feature type="compositionally biased region" description="Low complexity" evidence="1">
    <location>
        <begin position="476"/>
        <end position="485"/>
    </location>
</feature>
<feature type="region of interest" description="Disordered" evidence="1">
    <location>
        <begin position="40"/>
        <end position="395"/>
    </location>
</feature>
<feature type="compositionally biased region" description="Low complexity" evidence="1">
    <location>
        <begin position="408"/>
        <end position="437"/>
    </location>
</feature>
<proteinExistence type="predicted"/>
<feature type="compositionally biased region" description="Basic and acidic residues" evidence="1">
    <location>
        <begin position="134"/>
        <end position="146"/>
    </location>
</feature>
<name>A0ABN9RIR2_9DINO</name>
<protein>
    <submittedName>
        <fullName evidence="2">Uncharacterized protein</fullName>
    </submittedName>
</protein>
<organism evidence="2 3">
    <name type="scientific">Prorocentrum cordatum</name>
    <dbReference type="NCBI Taxonomy" id="2364126"/>
    <lineage>
        <taxon>Eukaryota</taxon>
        <taxon>Sar</taxon>
        <taxon>Alveolata</taxon>
        <taxon>Dinophyceae</taxon>
        <taxon>Prorocentrales</taxon>
        <taxon>Prorocentraceae</taxon>
        <taxon>Prorocentrum</taxon>
    </lineage>
</organism>
<keyword evidence="3" id="KW-1185">Reference proteome</keyword>
<feature type="compositionally biased region" description="Basic and acidic residues" evidence="1">
    <location>
        <begin position="82"/>
        <end position="97"/>
    </location>
</feature>
<evidence type="ECO:0000256" key="1">
    <source>
        <dbReference type="SAM" id="MobiDB-lite"/>
    </source>
</evidence>
<evidence type="ECO:0000313" key="3">
    <source>
        <dbReference type="Proteomes" id="UP001189429"/>
    </source>
</evidence>
<feature type="compositionally biased region" description="Basic and acidic residues" evidence="1">
    <location>
        <begin position="201"/>
        <end position="214"/>
    </location>
</feature>
<feature type="compositionally biased region" description="Basic and acidic residues" evidence="1">
    <location>
        <begin position="109"/>
        <end position="119"/>
    </location>
</feature>
<gene>
    <name evidence="2" type="ORF">PCOR1329_LOCUS20458</name>
</gene>
<feature type="non-terminal residue" evidence="2">
    <location>
        <position position="1"/>
    </location>
</feature>
<feature type="compositionally biased region" description="Basic and acidic residues" evidence="1">
    <location>
        <begin position="153"/>
        <end position="165"/>
    </location>
</feature>
<dbReference type="EMBL" id="CAUYUJ010006646">
    <property type="protein sequence ID" value="CAK0818084.1"/>
    <property type="molecule type" value="Genomic_DNA"/>
</dbReference>
<reference evidence="2" key="1">
    <citation type="submission" date="2023-10" db="EMBL/GenBank/DDBJ databases">
        <authorList>
            <person name="Chen Y."/>
            <person name="Shah S."/>
            <person name="Dougan E. K."/>
            <person name="Thang M."/>
            <person name="Chan C."/>
        </authorList>
    </citation>
    <scope>NUCLEOTIDE SEQUENCE [LARGE SCALE GENOMIC DNA]</scope>
</reference>
<dbReference type="Proteomes" id="UP001189429">
    <property type="component" value="Unassembled WGS sequence"/>
</dbReference>
<comment type="caution">
    <text evidence="2">The sequence shown here is derived from an EMBL/GenBank/DDBJ whole genome shotgun (WGS) entry which is preliminary data.</text>
</comment>
<feature type="region of interest" description="Disordered" evidence="1">
    <location>
        <begin position="473"/>
        <end position="535"/>
    </location>
</feature>
<feature type="compositionally biased region" description="Basic and acidic residues" evidence="1">
    <location>
        <begin position="438"/>
        <end position="455"/>
    </location>
</feature>
<feature type="compositionally biased region" description="Basic and acidic residues" evidence="1">
    <location>
        <begin position="172"/>
        <end position="193"/>
    </location>
</feature>
<feature type="compositionally biased region" description="Basic and acidic residues" evidence="1">
    <location>
        <begin position="495"/>
        <end position="514"/>
    </location>
</feature>
<evidence type="ECO:0000313" key="2">
    <source>
        <dbReference type="EMBL" id="CAK0818084.1"/>
    </source>
</evidence>